<proteinExistence type="inferred from homology"/>
<organism evidence="16 17">
    <name type="scientific">Ectocarpus siliculosus</name>
    <name type="common">Brown alga</name>
    <name type="synonym">Conferva siliculosa</name>
    <dbReference type="NCBI Taxonomy" id="2880"/>
    <lineage>
        <taxon>Eukaryota</taxon>
        <taxon>Sar</taxon>
        <taxon>Stramenopiles</taxon>
        <taxon>Ochrophyta</taxon>
        <taxon>PX clade</taxon>
        <taxon>Phaeophyceae</taxon>
        <taxon>Ectocarpales</taxon>
        <taxon>Ectocarpaceae</taxon>
        <taxon>Ectocarpus</taxon>
    </lineage>
</organism>
<dbReference type="GO" id="GO:0005634">
    <property type="term" value="C:nucleus"/>
    <property type="evidence" value="ECO:0007669"/>
    <property type="project" value="UniProtKB-SubCell"/>
</dbReference>
<evidence type="ECO:0000256" key="9">
    <source>
        <dbReference type="ARBA" id="ARBA00022842"/>
    </source>
</evidence>
<evidence type="ECO:0000256" key="10">
    <source>
        <dbReference type="ARBA" id="ARBA00023125"/>
    </source>
</evidence>
<feature type="region of interest" description="Disordered" evidence="13">
    <location>
        <begin position="1370"/>
        <end position="1417"/>
    </location>
</feature>
<feature type="compositionally biased region" description="Low complexity" evidence="13">
    <location>
        <begin position="853"/>
        <end position="880"/>
    </location>
</feature>
<keyword evidence="12" id="KW-0539">Nucleus</keyword>
<dbReference type="STRING" id="2880.D7FSG0"/>
<feature type="domain" description="UmuC" evidence="15">
    <location>
        <begin position="377"/>
        <end position="570"/>
    </location>
</feature>
<dbReference type="EMBL" id="FN649760">
    <property type="protein sequence ID" value="CBJ31101.1"/>
    <property type="molecule type" value="Genomic_DNA"/>
</dbReference>
<evidence type="ECO:0000259" key="15">
    <source>
        <dbReference type="PROSITE" id="PS50173"/>
    </source>
</evidence>
<accession>D7FSG0</accession>
<dbReference type="InterPro" id="IPR001126">
    <property type="entry name" value="UmuC"/>
</dbReference>
<feature type="region of interest" description="Disordered" evidence="13">
    <location>
        <begin position="1094"/>
        <end position="1211"/>
    </location>
</feature>
<dbReference type="InterPro" id="IPR036775">
    <property type="entry name" value="DNA_pol_Y-fam_lit_finger_sf"/>
</dbReference>
<dbReference type="InterPro" id="IPR053848">
    <property type="entry name" value="IMS_HHH_1"/>
</dbReference>
<dbReference type="InterPro" id="IPR025527">
    <property type="entry name" value="HUWE1/Rev1_UBM"/>
</dbReference>
<name>D7FSG0_ECTSI</name>
<dbReference type="Gene3D" id="1.20.58.1280">
    <property type="entry name" value="DNA repair protein Rev1, C-terminal domain"/>
    <property type="match status" value="1"/>
</dbReference>
<dbReference type="SMART" id="SM00292">
    <property type="entry name" value="BRCT"/>
    <property type="match status" value="1"/>
</dbReference>
<dbReference type="PANTHER" id="PTHR45990:SF1">
    <property type="entry name" value="DNA REPAIR PROTEIN REV1"/>
    <property type="match status" value="1"/>
</dbReference>
<dbReference type="GO" id="GO:0003684">
    <property type="term" value="F:damaged DNA binding"/>
    <property type="evidence" value="ECO:0007669"/>
    <property type="project" value="InterPro"/>
</dbReference>
<dbReference type="InterPro" id="IPR017961">
    <property type="entry name" value="DNA_pol_Y-fam_little_finger"/>
</dbReference>
<evidence type="ECO:0000256" key="2">
    <source>
        <dbReference type="ARBA" id="ARBA00010945"/>
    </source>
</evidence>
<feature type="compositionally biased region" description="Low complexity" evidence="13">
    <location>
        <begin position="207"/>
        <end position="240"/>
    </location>
</feature>
<keyword evidence="11" id="KW-0234">DNA repair</keyword>
<evidence type="ECO:0000256" key="6">
    <source>
        <dbReference type="ARBA" id="ARBA00022695"/>
    </source>
</evidence>
<protein>
    <recommendedName>
        <fullName evidence="3">DNA repair protein REV1</fullName>
    </recommendedName>
</protein>
<comment type="subcellular location">
    <subcellularLocation>
        <location evidence="1">Nucleus</location>
    </subcellularLocation>
</comment>
<dbReference type="InterPro" id="IPR043128">
    <property type="entry name" value="Rev_trsase/Diguanyl_cyclase"/>
</dbReference>
<feature type="compositionally biased region" description="Pro residues" evidence="13">
    <location>
        <begin position="1051"/>
        <end position="1062"/>
    </location>
</feature>
<dbReference type="InterPro" id="IPR043502">
    <property type="entry name" value="DNA/RNA_pol_sf"/>
</dbReference>
<dbReference type="GO" id="GO:0070987">
    <property type="term" value="P:error-free translesion synthesis"/>
    <property type="evidence" value="ECO:0007669"/>
    <property type="project" value="TreeGrafter"/>
</dbReference>
<evidence type="ECO:0000313" key="17">
    <source>
        <dbReference type="Proteomes" id="UP000002630"/>
    </source>
</evidence>
<feature type="compositionally biased region" description="Basic and acidic residues" evidence="13">
    <location>
        <begin position="176"/>
        <end position="185"/>
    </location>
</feature>
<feature type="compositionally biased region" description="Low complexity" evidence="13">
    <location>
        <begin position="797"/>
        <end position="807"/>
    </location>
</feature>
<dbReference type="InParanoid" id="D7FSG0"/>
<dbReference type="FunFam" id="3.30.1490.100:FF:000001">
    <property type="entry name" value="DNA repair protein REV1"/>
    <property type="match status" value="1"/>
</dbReference>
<keyword evidence="8" id="KW-0227">DNA damage</keyword>
<dbReference type="GO" id="GO:0017125">
    <property type="term" value="F:deoxycytidyl transferase activity"/>
    <property type="evidence" value="ECO:0007669"/>
    <property type="project" value="TreeGrafter"/>
</dbReference>
<keyword evidence="7" id="KW-0479">Metal-binding</keyword>
<dbReference type="Pfam" id="PF16727">
    <property type="entry name" value="REV1_C"/>
    <property type="match status" value="1"/>
</dbReference>
<feature type="compositionally biased region" description="Pro residues" evidence="13">
    <location>
        <begin position="1291"/>
        <end position="1302"/>
    </location>
</feature>
<feature type="region of interest" description="Disordered" evidence="13">
    <location>
        <begin position="1283"/>
        <end position="1309"/>
    </location>
</feature>
<sequence>MSHKMDKLRRQVDGAVPRLQGSDGNVFKGVVAHFNGHFPVPVSTLRELLVSRGGIVEAYNTSRCTHMICEVLPAAKIRELRKLRHPPPVVRSAWVQDSAKARRKLPLADYTVDGIFAQKGTLAASFAAAATPKKSPPPPSPSPSPSPGPAGVRRRFSGGSADSGYGKASAGGAGPAERRTGDVDVRGGAGGSGGDGGSGSGGGGVSDGDVNSGSRHGGPSARGAGPSPRGSRSGHLSGGRNTKHGCQDQGHAARVSPRHLSTDAASTARHGGTGRGPGTGCSAASRSGGLTGSGAHENASLGGENREMGAAGEGGRSTKDDPAFMKTFFRNSRLHFIGVGRAHAVKVVNAGLAARALPGATQAVFGGRLGRGETRVILHVDMDCFFVSVLVKNRPELKDKPVAVAHNASNAKGAGSSEISSCNYPARAKGLRAGMFMMQAKKLCPELIVLRYDFEAYTGASERMYGVFLRYAPVVMAVSCDEAFLELGEGTDPMEAATRIRRSIFEETGCSASAGASNNMLLARMATKEAKPDGQFWLPPEMAMRHMGPLLVQLTIFALRIGWQDLPGVGWKLRKRLNEQGLTSCSDLWPLSLTHMQKGLALGEKTGRALWEACRGIDKRPVQAPPDRKSIGAEVNYGVRFDTQTQADGFLSELAVELSRRMLTEGVLGRALTLKVMKQRDGVGLPRKYLGHGICDARSKLLNLGHATADAATLKPHALQLLRECKVPPGKIRGIGLQMTRLVPASAGGGGSGADGGRAGSLGGWLIKPSAAGGGSIDPPTCRQSAGPPEVVVTSAAAEEGASSRSVLGDASNPAFRASDENLKPCERAECLGAVGEAAATVDTNSGEEEEAGGTAAVRGQCSTTTTAAVAPAGGAAASPPKKRRREEEEEKKRDEAGPCKNGLESPGQGTGTPSSLPDVSDAASAPSKTAGGLAAEAEAGGAAGGSSPCFDSPESARKRKAAQDLSTPADGTGAPRNASIGDCATPPARRGARGTTRGEQAEPPPLPPTDIASSRQAGGNSGRLSPGGRFSPPARRRAEPASPGLRLSPPMTPVGATPPPAGSAGSPSMSQITFSQIDKTVLGALPPELRREVISQVEARKRQRHDGIVTLPPPSPHSGGGPSAPPHGEGRAGAGTGPLSREAPGQGGAAAGGGETREVVREGFDTADRSGPGKVQQVSIDSLWGLRKLREEGGEGDEPGAGPPSVFDRDSLRALPLGLGLHYASLTENQRAQIARRYSQAAGGHGRSSTAGEGSRGRGLSPARGDHDLPYAKASVAGTADDIINDGSSLPPPLSNPPPPASSVSSPGMMAVSPEAVRLASPLPREERSVAESPRSAELFRLSLSQVDRDVLDCLPSDVRDEVLRSIAANPGGSGAGGEGGGGSGNIGSGGINQHEDDQGPETTVTAYDAPQDDRDGRFDMEDVVDICSPSPQGKHAATGGVGHGVFDVEPAGTLRGVLRRWIGGAVRSPSQWHLELLYRYLEELVEGGRLDETATLLRCLGRLSAKASETAGQGKDSGGSAVGTGGGGWVEGYRAVLGAVQDLVRKRTGGASLALMC</sequence>
<dbReference type="Pfam" id="PF14377">
    <property type="entry name" value="UBM"/>
    <property type="match status" value="2"/>
</dbReference>
<dbReference type="Pfam" id="PF00817">
    <property type="entry name" value="IMS"/>
    <property type="match status" value="1"/>
</dbReference>
<evidence type="ECO:0000256" key="13">
    <source>
        <dbReference type="SAM" id="MobiDB-lite"/>
    </source>
</evidence>
<keyword evidence="10" id="KW-0238">DNA-binding</keyword>
<dbReference type="Pfam" id="PF11799">
    <property type="entry name" value="IMS_C"/>
    <property type="match status" value="1"/>
</dbReference>
<dbReference type="SUPFAM" id="SSF100879">
    <property type="entry name" value="Lesion bypass DNA polymerase (Y-family), little finger domain"/>
    <property type="match status" value="1"/>
</dbReference>
<keyword evidence="5 16" id="KW-0808">Transferase</keyword>
<evidence type="ECO:0000259" key="14">
    <source>
        <dbReference type="PROSITE" id="PS50172"/>
    </source>
</evidence>
<dbReference type="eggNOG" id="KOG2093">
    <property type="taxonomic scope" value="Eukaryota"/>
</dbReference>
<evidence type="ECO:0000256" key="7">
    <source>
        <dbReference type="ARBA" id="ARBA00022723"/>
    </source>
</evidence>
<dbReference type="SUPFAM" id="SSF52113">
    <property type="entry name" value="BRCT domain"/>
    <property type="match status" value="1"/>
</dbReference>
<evidence type="ECO:0000256" key="1">
    <source>
        <dbReference type="ARBA" id="ARBA00004123"/>
    </source>
</evidence>
<dbReference type="GO" id="GO:0006281">
    <property type="term" value="P:DNA repair"/>
    <property type="evidence" value="ECO:0007669"/>
    <property type="project" value="UniProtKB-KW"/>
</dbReference>
<evidence type="ECO:0000256" key="5">
    <source>
        <dbReference type="ARBA" id="ARBA00022679"/>
    </source>
</evidence>
<evidence type="ECO:0000256" key="4">
    <source>
        <dbReference type="ARBA" id="ARBA00022634"/>
    </source>
</evidence>
<keyword evidence="6" id="KW-0548">Nucleotidyltransferase</keyword>
<dbReference type="GO" id="GO:0046872">
    <property type="term" value="F:metal ion binding"/>
    <property type="evidence" value="ECO:0007669"/>
    <property type="project" value="UniProtKB-KW"/>
</dbReference>
<dbReference type="InterPro" id="IPR001357">
    <property type="entry name" value="BRCT_dom"/>
</dbReference>
<dbReference type="Proteomes" id="UP000002630">
    <property type="component" value="Unassembled WGS sequence"/>
</dbReference>
<dbReference type="Gene3D" id="3.40.50.10190">
    <property type="entry name" value="BRCT domain"/>
    <property type="match status" value="1"/>
</dbReference>
<dbReference type="InterPro" id="IPR036420">
    <property type="entry name" value="BRCT_dom_sf"/>
</dbReference>
<dbReference type="Gene3D" id="3.30.1490.100">
    <property type="entry name" value="DNA polymerase, Y-family, little finger domain"/>
    <property type="match status" value="1"/>
</dbReference>
<dbReference type="GO" id="GO:0042276">
    <property type="term" value="P:error-prone translesion synthesis"/>
    <property type="evidence" value="ECO:0007669"/>
    <property type="project" value="TreeGrafter"/>
</dbReference>
<feature type="compositionally biased region" description="Gly residues" evidence="13">
    <location>
        <begin position="1373"/>
        <end position="1392"/>
    </location>
</feature>
<feature type="compositionally biased region" description="Pro residues" evidence="13">
    <location>
        <begin position="134"/>
        <end position="148"/>
    </location>
</feature>
<dbReference type="PANTHER" id="PTHR45990">
    <property type="entry name" value="DNA REPAIR PROTEIN REV1"/>
    <property type="match status" value="1"/>
</dbReference>
<keyword evidence="4" id="KW-0237">DNA synthesis</keyword>
<feature type="region of interest" description="Disordered" evidence="13">
    <location>
        <begin position="1237"/>
        <end position="1270"/>
    </location>
</feature>
<evidence type="ECO:0000256" key="11">
    <source>
        <dbReference type="ARBA" id="ARBA00023204"/>
    </source>
</evidence>
<evidence type="ECO:0000256" key="3">
    <source>
        <dbReference type="ARBA" id="ARBA00020399"/>
    </source>
</evidence>
<dbReference type="Gene3D" id="1.10.150.20">
    <property type="entry name" value="5' to 3' exonuclease, C-terminal subdomain"/>
    <property type="match status" value="1"/>
</dbReference>
<feature type="compositionally biased region" description="Low complexity" evidence="13">
    <location>
        <begin position="931"/>
        <end position="941"/>
    </location>
</feature>
<dbReference type="SUPFAM" id="SSF56672">
    <property type="entry name" value="DNA/RNA polymerases"/>
    <property type="match status" value="1"/>
</dbReference>
<dbReference type="Pfam" id="PF21999">
    <property type="entry name" value="IMS_HHH_1"/>
    <property type="match status" value="1"/>
</dbReference>
<dbReference type="Gene3D" id="3.40.1170.60">
    <property type="match status" value="1"/>
</dbReference>
<dbReference type="Gene3D" id="3.30.70.270">
    <property type="match status" value="1"/>
</dbReference>
<evidence type="ECO:0000256" key="12">
    <source>
        <dbReference type="ARBA" id="ARBA00023242"/>
    </source>
</evidence>
<evidence type="ECO:0000256" key="8">
    <source>
        <dbReference type="ARBA" id="ARBA00022763"/>
    </source>
</evidence>
<feature type="compositionally biased region" description="Basic and acidic residues" evidence="13">
    <location>
        <begin position="1156"/>
        <end position="1169"/>
    </location>
</feature>
<evidence type="ECO:0000313" key="16">
    <source>
        <dbReference type="EMBL" id="CBJ31101.1"/>
    </source>
</evidence>
<dbReference type="InterPro" id="IPR038401">
    <property type="entry name" value="Rev1_C_sf"/>
</dbReference>
<keyword evidence="9" id="KW-0460">Magnesium</keyword>
<feature type="region of interest" description="Disordered" evidence="13">
    <location>
        <begin position="127"/>
        <end position="321"/>
    </location>
</feature>
<gene>
    <name evidence="16" type="ORF">Esi_0233_0017</name>
</gene>
<feature type="domain" description="BRCT" evidence="14">
    <location>
        <begin position="22"/>
        <end position="112"/>
    </location>
</feature>
<feature type="region of interest" description="Disordered" evidence="13">
    <location>
        <begin position="840"/>
        <end position="1076"/>
    </location>
</feature>
<comment type="similarity">
    <text evidence="2">Belongs to the DNA polymerase type-Y family.</text>
</comment>
<dbReference type="InterPro" id="IPR031991">
    <property type="entry name" value="Rev1_C"/>
</dbReference>
<feature type="region of interest" description="Disordered" evidence="13">
    <location>
        <begin position="797"/>
        <end position="818"/>
    </location>
</feature>
<feature type="compositionally biased region" description="Low complexity" evidence="13">
    <location>
        <begin position="985"/>
        <end position="999"/>
    </location>
</feature>
<dbReference type="PROSITE" id="PS50173">
    <property type="entry name" value="UMUC"/>
    <property type="match status" value="1"/>
</dbReference>
<feature type="compositionally biased region" description="Low complexity" evidence="13">
    <location>
        <begin position="157"/>
        <end position="168"/>
    </location>
</feature>
<feature type="compositionally biased region" description="Gly residues" evidence="13">
    <location>
        <begin position="1146"/>
        <end position="1155"/>
    </location>
</feature>
<feature type="compositionally biased region" description="Gly residues" evidence="13">
    <location>
        <begin position="187"/>
        <end position="206"/>
    </location>
</feature>
<reference evidence="16 17" key="1">
    <citation type="journal article" date="2010" name="Nature">
        <title>The Ectocarpus genome and the independent evolution of multicellularity in brown algae.</title>
        <authorList>
            <person name="Cock J.M."/>
            <person name="Sterck L."/>
            <person name="Rouze P."/>
            <person name="Scornet D."/>
            <person name="Allen A.E."/>
            <person name="Amoutzias G."/>
            <person name="Anthouard V."/>
            <person name="Artiguenave F."/>
            <person name="Aury J.M."/>
            <person name="Badger J.H."/>
            <person name="Beszteri B."/>
            <person name="Billiau K."/>
            <person name="Bonnet E."/>
            <person name="Bothwell J.H."/>
            <person name="Bowler C."/>
            <person name="Boyen C."/>
            <person name="Brownlee C."/>
            <person name="Carrano C.J."/>
            <person name="Charrier B."/>
            <person name="Cho G.Y."/>
            <person name="Coelho S.M."/>
            <person name="Collen J."/>
            <person name="Corre E."/>
            <person name="Da Silva C."/>
            <person name="Delage L."/>
            <person name="Delaroque N."/>
            <person name="Dittami S.M."/>
            <person name="Doulbeau S."/>
            <person name="Elias M."/>
            <person name="Farnham G."/>
            <person name="Gachon C.M."/>
            <person name="Gschloessl B."/>
            <person name="Heesch S."/>
            <person name="Jabbari K."/>
            <person name="Jubin C."/>
            <person name="Kawai H."/>
            <person name="Kimura K."/>
            <person name="Kloareg B."/>
            <person name="Kupper F.C."/>
            <person name="Lang D."/>
            <person name="Le Bail A."/>
            <person name="Leblanc C."/>
            <person name="Lerouge P."/>
            <person name="Lohr M."/>
            <person name="Lopez P.J."/>
            <person name="Martens C."/>
            <person name="Maumus F."/>
            <person name="Michel G."/>
            <person name="Miranda-Saavedra D."/>
            <person name="Morales J."/>
            <person name="Moreau H."/>
            <person name="Motomura T."/>
            <person name="Nagasato C."/>
            <person name="Napoli C.A."/>
            <person name="Nelson D.R."/>
            <person name="Nyvall-Collen P."/>
            <person name="Peters A.F."/>
            <person name="Pommier C."/>
            <person name="Potin P."/>
            <person name="Poulain J."/>
            <person name="Quesneville H."/>
            <person name="Read B."/>
            <person name="Rensing S.A."/>
            <person name="Ritter A."/>
            <person name="Rousvoal S."/>
            <person name="Samanta M."/>
            <person name="Samson G."/>
            <person name="Schroeder D.C."/>
            <person name="Segurens B."/>
            <person name="Strittmatter M."/>
            <person name="Tonon T."/>
            <person name="Tregear J.W."/>
            <person name="Valentin K."/>
            <person name="von Dassow P."/>
            <person name="Yamagishi T."/>
            <person name="Van de Peer Y."/>
            <person name="Wincker P."/>
        </authorList>
    </citation>
    <scope>NUCLEOTIDE SEQUENCE [LARGE SCALE GENOMIC DNA]</scope>
    <source>
        <strain evidence="17">Ec32 / CCAP1310/4</strain>
    </source>
</reference>
<dbReference type="PROSITE" id="PS50172">
    <property type="entry name" value="BRCT"/>
    <property type="match status" value="1"/>
</dbReference>
<dbReference type="OrthoDB" id="427711at2759"/>
<keyword evidence="17" id="KW-1185">Reference proteome</keyword>
<dbReference type="GO" id="GO:0003887">
    <property type="term" value="F:DNA-directed DNA polymerase activity"/>
    <property type="evidence" value="ECO:0007669"/>
    <property type="project" value="InterPro"/>
</dbReference>